<protein>
    <submittedName>
        <fullName evidence="4">DNA-binding response regulator, OmpR family, contains REC and winged-helix (WHTH) domain</fullName>
    </submittedName>
</protein>
<evidence type="ECO:0000259" key="3">
    <source>
        <dbReference type="PROSITE" id="PS51755"/>
    </source>
</evidence>
<dbReference type="GO" id="GO:0006355">
    <property type="term" value="P:regulation of DNA-templated transcription"/>
    <property type="evidence" value="ECO:0007669"/>
    <property type="project" value="InterPro"/>
</dbReference>
<evidence type="ECO:0000256" key="2">
    <source>
        <dbReference type="PROSITE-ProRule" id="PRU01091"/>
    </source>
</evidence>
<feature type="DNA-binding region" description="OmpR/PhoB-type" evidence="2">
    <location>
        <begin position="125"/>
        <end position="225"/>
    </location>
</feature>
<dbReference type="Pfam" id="PF00486">
    <property type="entry name" value="Trans_reg_C"/>
    <property type="match status" value="1"/>
</dbReference>
<sequence>MEKILFIGESEYIMRASRYISEIFGIQSTPICMKNISNINDVTEKFTLLVFCQESSNHDLIYSLFQKIDQDGRKRSVIIHGEISDEIMIDMLNAGAINCISAHESLPVIAAKLKAALRTVIATSQYVIQIGKFLYYSKDQFLLNTASGEKTRLQNRQNQILKYMVRNRGRSVTVDELQTNIWGYSRDTDTHAAEMGIYRLRSKIEENRKDPKILIRQNGGYFLSDESNDL</sequence>
<dbReference type="InterPro" id="IPR036388">
    <property type="entry name" value="WH-like_DNA-bd_sf"/>
</dbReference>
<dbReference type="RefSeq" id="WP_097053774.1">
    <property type="nucleotide sequence ID" value="NZ_OBMM01000012.1"/>
</dbReference>
<dbReference type="InterPro" id="IPR001867">
    <property type="entry name" value="OmpR/PhoB-type_DNA-bd"/>
</dbReference>
<feature type="domain" description="OmpR/PhoB-type" evidence="3">
    <location>
        <begin position="125"/>
        <end position="225"/>
    </location>
</feature>
<dbReference type="Proteomes" id="UP000219068">
    <property type="component" value="Unassembled WGS sequence"/>
</dbReference>
<dbReference type="AlphaFoldDB" id="A0A285TZK3"/>
<dbReference type="SUPFAM" id="SSF46894">
    <property type="entry name" value="C-terminal effector domain of the bipartite response regulators"/>
    <property type="match status" value="1"/>
</dbReference>
<gene>
    <name evidence="4" type="ORF">SAMN05428964_11215</name>
</gene>
<dbReference type="EMBL" id="OBMM01000012">
    <property type="protein sequence ID" value="SOC31037.1"/>
    <property type="molecule type" value="Genomic_DNA"/>
</dbReference>
<evidence type="ECO:0000256" key="1">
    <source>
        <dbReference type="ARBA" id="ARBA00023125"/>
    </source>
</evidence>
<dbReference type="PROSITE" id="PS51755">
    <property type="entry name" value="OMPR_PHOB"/>
    <property type="match status" value="1"/>
</dbReference>
<evidence type="ECO:0000313" key="4">
    <source>
        <dbReference type="EMBL" id="SOC31037.1"/>
    </source>
</evidence>
<dbReference type="GO" id="GO:0003677">
    <property type="term" value="F:DNA binding"/>
    <property type="evidence" value="ECO:0007669"/>
    <property type="project" value="UniProtKB-UniRule"/>
</dbReference>
<proteinExistence type="predicted"/>
<dbReference type="Gene3D" id="1.10.10.10">
    <property type="entry name" value="Winged helix-like DNA-binding domain superfamily/Winged helix DNA-binding domain"/>
    <property type="match status" value="1"/>
</dbReference>
<dbReference type="SMART" id="SM00862">
    <property type="entry name" value="Trans_reg_C"/>
    <property type="match status" value="1"/>
</dbReference>
<keyword evidence="1 2" id="KW-0238">DNA-binding</keyword>
<dbReference type="CDD" id="cd00383">
    <property type="entry name" value="trans_reg_C"/>
    <property type="match status" value="1"/>
</dbReference>
<evidence type="ECO:0000313" key="5">
    <source>
        <dbReference type="Proteomes" id="UP000219068"/>
    </source>
</evidence>
<organism evidence="4 5">
    <name type="scientific">Thalassospira xiamenensis</name>
    <dbReference type="NCBI Taxonomy" id="220697"/>
    <lineage>
        <taxon>Bacteria</taxon>
        <taxon>Pseudomonadati</taxon>
        <taxon>Pseudomonadota</taxon>
        <taxon>Alphaproteobacteria</taxon>
        <taxon>Rhodospirillales</taxon>
        <taxon>Thalassospiraceae</taxon>
        <taxon>Thalassospira</taxon>
    </lineage>
</organism>
<reference evidence="4 5" key="1">
    <citation type="submission" date="2017-08" db="EMBL/GenBank/DDBJ databases">
        <authorList>
            <person name="de Groot N.N."/>
        </authorList>
    </citation>
    <scope>NUCLEOTIDE SEQUENCE [LARGE SCALE GENOMIC DNA]</scope>
    <source>
        <strain evidence="4 5">USBA 78</strain>
    </source>
</reference>
<name>A0A285TZK3_9PROT</name>
<dbReference type="InterPro" id="IPR016032">
    <property type="entry name" value="Sig_transdc_resp-reg_C-effctor"/>
</dbReference>
<dbReference type="GO" id="GO:0000160">
    <property type="term" value="P:phosphorelay signal transduction system"/>
    <property type="evidence" value="ECO:0007669"/>
    <property type="project" value="InterPro"/>
</dbReference>
<accession>A0A285TZK3</accession>